<protein>
    <submittedName>
        <fullName evidence="2">Uncharacterized protein</fullName>
    </submittedName>
</protein>
<organism evidence="2 3">
    <name type="scientific">Datura stramonium</name>
    <name type="common">Jimsonweed</name>
    <name type="synonym">Common thornapple</name>
    <dbReference type="NCBI Taxonomy" id="4076"/>
    <lineage>
        <taxon>Eukaryota</taxon>
        <taxon>Viridiplantae</taxon>
        <taxon>Streptophyta</taxon>
        <taxon>Embryophyta</taxon>
        <taxon>Tracheophyta</taxon>
        <taxon>Spermatophyta</taxon>
        <taxon>Magnoliopsida</taxon>
        <taxon>eudicotyledons</taxon>
        <taxon>Gunneridae</taxon>
        <taxon>Pentapetalae</taxon>
        <taxon>asterids</taxon>
        <taxon>lamiids</taxon>
        <taxon>Solanales</taxon>
        <taxon>Solanaceae</taxon>
        <taxon>Solanoideae</taxon>
        <taxon>Datureae</taxon>
        <taxon>Datura</taxon>
    </lineage>
</organism>
<accession>A0ABS8TJE7</accession>
<keyword evidence="1" id="KW-0472">Membrane</keyword>
<sequence length="111" mass="12282">MKKSRQIIGTRRGDAGFWRRCSGTKLLARHRITPSLLASLIGHVVPVVVVLFLVEVGFDFDGHSKAAMSCNDRARRVALTHCIAQEDKCRACHRALRVVSRSQLSGKGDMP</sequence>
<evidence type="ECO:0000313" key="3">
    <source>
        <dbReference type="Proteomes" id="UP000823775"/>
    </source>
</evidence>
<feature type="transmembrane region" description="Helical" evidence="1">
    <location>
        <begin position="35"/>
        <end position="54"/>
    </location>
</feature>
<dbReference type="Proteomes" id="UP000823775">
    <property type="component" value="Unassembled WGS sequence"/>
</dbReference>
<keyword evidence="1" id="KW-0812">Transmembrane</keyword>
<gene>
    <name evidence="2" type="ORF">HAX54_011211</name>
</gene>
<evidence type="ECO:0000256" key="1">
    <source>
        <dbReference type="SAM" id="Phobius"/>
    </source>
</evidence>
<dbReference type="EMBL" id="JACEIK010001635">
    <property type="protein sequence ID" value="MCD7470958.1"/>
    <property type="molecule type" value="Genomic_DNA"/>
</dbReference>
<evidence type="ECO:0000313" key="2">
    <source>
        <dbReference type="EMBL" id="MCD7470958.1"/>
    </source>
</evidence>
<name>A0ABS8TJE7_DATST</name>
<keyword evidence="1" id="KW-1133">Transmembrane helix</keyword>
<comment type="caution">
    <text evidence="2">The sequence shown here is derived from an EMBL/GenBank/DDBJ whole genome shotgun (WGS) entry which is preliminary data.</text>
</comment>
<proteinExistence type="predicted"/>
<reference evidence="2 3" key="1">
    <citation type="journal article" date="2021" name="BMC Genomics">
        <title>Datura genome reveals duplications of psychoactive alkaloid biosynthetic genes and high mutation rate following tissue culture.</title>
        <authorList>
            <person name="Rajewski A."/>
            <person name="Carter-House D."/>
            <person name="Stajich J."/>
            <person name="Litt A."/>
        </authorList>
    </citation>
    <scope>NUCLEOTIDE SEQUENCE [LARGE SCALE GENOMIC DNA]</scope>
    <source>
        <strain evidence="2">AR-01</strain>
    </source>
</reference>
<keyword evidence="3" id="KW-1185">Reference proteome</keyword>